<dbReference type="EMBL" id="JBELOE010000210">
    <property type="protein sequence ID" value="MER2492351.1"/>
    <property type="molecule type" value="Genomic_DNA"/>
</dbReference>
<organism evidence="1 2">
    <name type="scientific">Catenovulum sediminis</name>
    <dbReference type="NCBI Taxonomy" id="1740262"/>
    <lineage>
        <taxon>Bacteria</taxon>
        <taxon>Pseudomonadati</taxon>
        <taxon>Pseudomonadota</taxon>
        <taxon>Gammaproteobacteria</taxon>
        <taxon>Alteromonadales</taxon>
        <taxon>Alteromonadaceae</taxon>
        <taxon>Catenovulum</taxon>
    </lineage>
</organism>
<dbReference type="Proteomes" id="UP001467690">
    <property type="component" value="Unassembled WGS sequence"/>
</dbReference>
<keyword evidence="2" id="KW-1185">Reference proteome</keyword>
<accession>A0ABV1RHE2</accession>
<name>A0ABV1RHE2_9ALTE</name>
<dbReference type="Pfam" id="PF05869">
    <property type="entry name" value="Dam"/>
    <property type="match status" value="1"/>
</dbReference>
<proteinExistence type="predicted"/>
<gene>
    <name evidence="1" type="ORF">ABS311_10720</name>
</gene>
<reference evidence="1 2" key="1">
    <citation type="submission" date="2024-06" db="EMBL/GenBank/DDBJ databases">
        <authorList>
            <person name="Chen R.Y."/>
        </authorList>
    </citation>
    <scope>NUCLEOTIDE SEQUENCE [LARGE SCALE GENOMIC DNA]</scope>
    <source>
        <strain evidence="1 2">D2</strain>
    </source>
</reference>
<evidence type="ECO:0000313" key="1">
    <source>
        <dbReference type="EMBL" id="MER2492351.1"/>
    </source>
</evidence>
<protein>
    <submittedName>
        <fullName evidence="1">DNA N-6-adenine-methyltransferase</fullName>
    </submittedName>
</protein>
<dbReference type="InterPro" id="IPR008593">
    <property type="entry name" value="Dam_MeTrfase"/>
</dbReference>
<evidence type="ECO:0000313" key="2">
    <source>
        <dbReference type="Proteomes" id="UP001467690"/>
    </source>
</evidence>
<comment type="caution">
    <text evidence="1">The sequence shown here is derived from an EMBL/GenBank/DDBJ whole genome shotgun (WGS) entry which is preliminary data.</text>
</comment>
<sequence>MVTNPVIRAVVPSASPLSAGAKESVKSQSKGGRMPILVNSSTKKMQKNYWATTRECFADAQALYGRKFKIDVAATPLTKKCDLFFSEHENSLTTPWLNDWWCNPPFDNKFSFLEWAYIQKSIFKTSGMALIPFEPCTGWWARYVDGKASVVYEPDGRYPFLESDGKTKKSGVNFASCFVLFSPIYTGETLRVRFKRGIRLTNSISIGVAA</sequence>